<sequence>MLKTEPLDYHNHLPPYRSLLNPNAQYDYQTHSLVPLSQNDLNVLRTSFQTPTKESGSTSNGGSFKMKYKSLLSDVGRSISLKMSNPNLMTSVASVVGSSGKAVVLAKKVQQQAAVSTSKTQQQPRQPLQLKDLPIEVLDYIFSLVDSKTDYKSCMYTNKMFYQLAKPFYYQDLSFVSTYRFAQFISYLRLNSSVGQYVKSVDLSGIKPGYEEDAQEGEDDVNMNDAPAGNREGIERIHDAPAREASPERADLEFSGKNEPTPKIMAGWRDWKFKSNPLYSVHPSPPKLTKTASNVSIASAKSTKSSLSTKRLSKPFKLFRSKKRRRSITTTTNTTSTPRKTPKIEFLDLRAQDQAHSNTLARNASPHPLINKFLMNYSTSKDIPIGYVLHLIRLCPNVERLNLGNLSLSIDYEISRSVVHKYQNFDLMNNYPKDIIKRIDGIMQGNDDVRDDVFSFDRENTDIYSRFPSLFKSNQAPPTSCASSVYSITTFSKPINIKYNSLLPPLPSTVSDISYINKGDGKVYLSDLNLKSINNIYLKKIKEEELLSVLIRIHGKKSVTSNSIFNFTGDVSGNLKYLNLSSMIWLNRNMIESFFEQLLIKNTCFEHQDRIIDDEDDLSDDEEEADFCCHEYKQDLIVDLTDSGMYKNLAWAKCIDLNTLYGCKLASKIIRNELLAPFDEFMRRERIRRGRIGENYLA</sequence>
<feature type="domain" description="F-box" evidence="1">
    <location>
        <begin position="127"/>
        <end position="173"/>
    </location>
</feature>
<evidence type="ECO:0000313" key="2">
    <source>
        <dbReference type="EMBL" id="EGW32298.1"/>
    </source>
</evidence>
<accession>G3APX8</accession>
<dbReference type="eggNOG" id="ENOG502R67H">
    <property type="taxonomic scope" value="Eukaryota"/>
</dbReference>
<dbReference type="EMBL" id="GL996502">
    <property type="protein sequence ID" value="EGW32298.1"/>
    <property type="molecule type" value="Genomic_DNA"/>
</dbReference>
<dbReference type="RefSeq" id="XP_007375574.1">
    <property type="nucleotide sequence ID" value="XM_007375512.1"/>
</dbReference>
<dbReference type="InParanoid" id="G3APX8"/>
<dbReference type="KEGG" id="spaa:SPAPADRAFT_61380"/>
<dbReference type="GeneID" id="18873864"/>
<dbReference type="InterPro" id="IPR001810">
    <property type="entry name" value="F-box_dom"/>
</dbReference>
<dbReference type="PROSITE" id="PS50181">
    <property type="entry name" value="FBOX"/>
    <property type="match status" value="1"/>
</dbReference>
<dbReference type="AlphaFoldDB" id="G3APX8"/>
<evidence type="ECO:0000313" key="3">
    <source>
        <dbReference type="Proteomes" id="UP000000709"/>
    </source>
</evidence>
<keyword evidence="3" id="KW-1185">Reference proteome</keyword>
<dbReference type="HOGENOM" id="CLU_394915_0_0_1"/>
<protein>
    <recommendedName>
        <fullName evidence="1">F-box domain-containing protein</fullName>
    </recommendedName>
</protein>
<dbReference type="Proteomes" id="UP000000709">
    <property type="component" value="Unassembled WGS sequence"/>
</dbReference>
<dbReference type="STRING" id="619300.G3APX8"/>
<organism evidence="3">
    <name type="scientific">Spathaspora passalidarum (strain NRRL Y-27907 / 11-Y1)</name>
    <dbReference type="NCBI Taxonomy" id="619300"/>
    <lineage>
        <taxon>Eukaryota</taxon>
        <taxon>Fungi</taxon>
        <taxon>Dikarya</taxon>
        <taxon>Ascomycota</taxon>
        <taxon>Saccharomycotina</taxon>
        <taxon>Pichiomycetes</taxon>
        <taxon>Debaryomycetaceae</taxon>
        <taxon>Spathaspora</taxon>
    </lineage>
</organism>
<dbReference type="OMA" id="RDWKFKN"/>
<gene>
    <name evidence="2" type="ORF">SPAPADRAFT_61380</name>
</gene>
<evidence type="ECO:0000259" key="1">
    <source>
        <dbReference type="PROSITE" id="PS50181"/>
    </source>
</evidence>
<reference evidence="2 3" key="1">
    <citation type="journal article" date="2011" name="Proc. Natl. Acad. Sci. U.S.A.">
        <title>Comparative genomics of xylose-fermenting fungi for enhanced biofuel production.</title>
        <authorList>
            <person name="Wohlbach D.J."/>
            <person name="Kuo A."/>
            <person name="Sato T.K."/>
            <person name="Potts K.M."/>
            <person name="Salamov A.A."/>
            <person name="LaButti K.M."/>
            <person name="Sun H."/>
            <person name="Clum A."/>
            <person name="Pangilinan J.L."/>
            <person name="Lindquist E.A."/>
            <person name="Lucas S."/>
            <person name="Lapidus A."/>
            <person name="Jin M."/>
            <person name="Gunawan C."/>
            <person name="Balan V."/>
            <person name="Dale B.E."/>
            <person name="Jeffries T.W."/>
            <person name="Zinkel R."/>
            <person name="Barry K.W."/>
            <person name="Grigoriev I.V."/>
            <person name="Gasch A.P."/>
        </authorList>
    </citation>
    <scope>NUCLEOTIDE SEQUENCE [LARGE SCALE GENOMIC DNA]</scope>
    <source>
        <strain evidence="3">NRRL Y-27907 / 11-Y1</strain>
    </source>
</reference>
<name>G3APX8_SPAPN</name>
<proteinExistence type="predicted"/>
<dbReference type="OrthoDB" id="5351126at2759"/>